<sequence>MHVCEPQESKTDMYSPVFVSDDESSDDERLITIDLYPRNQGLHQPRVDCSTGSKASTDTSSEEEPKLAIYEDVWDELADPLSVVLLYILQNTVAEIAIAHHQDLSGLSLPESQTMEEFMANLNRIKPKIMVGDGRTLVPTISVSEDCPIHHNSTESTYTSNSMTNSTGQRSICNNDITNCSDLYENIGEVQSPNIREERTEHSQIPIRPVTSRKLSASHTILHSQIPVVNRIARRWIPEFPVGIMKGL</sequence>
<accession>A0A0C9UKM0</accession>
<gene>
    <name evidence="2" type="ORF">M422DRAFT_47745</name>
</gene>
<feature type="region of interest" description="Disordered" evidence="1">
    <location>
        <begin position="1"/>
        <end position="26"/>
    </location>
</feature>
<dbReference type="Proteomes" id="UP000054279">
    <property type="component" value="Unassembled WGS sequence"/>
</dbReference>
<feature type="compositionally biased region" description="Polar residues" evidence="1">
    <location>
        <begin position="50"/>
        <end position="59"/>
    </location>
</feature>
<keyword evidence="3" id="KW-1185">Reference proteome</keyword>
<evidence type="ECO:0000256" key="1">
    <source>
        <dbReference type="SAM" id="MobiDB-lite"/>
    </source>
</evidence>
<reference evidence="2 3" key="1">
    <citation type="submission" date="2014-06" db="EMBL/GenBank/DDBJ databases">
        <title>Evolutionary Origins and Diversification of the Mycorrhizal Mutualists.</title>
        <authorList>
            <consortium name="DOE Joint Genome Institute"/>
            <consortium name="Mycorrhizal Genomics Consortium"/>
            <person name="Kohler A."/>
            <person name="Kuo A."/>
            <person name="Nagy L.G."/>
            <person name="Floudas D."/>
            <person name="Copeland A."/>
            <person name="Barry K.W."/>
            <person name="Cichocki N."/>
            <person name="Veneault-Fourrey C."/>
            <person name="LaButti K."/>
            <person name="Lindquist E.A."/>
            <person name="Lipzen A."/>
            <person name="Lundell T."/>
            <person name="Morin E."/>
            <person name="Murat C."/>
            <person name="Riley R."/>
            <person name="Ohm R."/>
            <person name="Sun H."/>
            <person name="Tunlid A."/>
            <person name="Henrissat B."/>
            <person name="Grigoriev I.V."/>
            <person name="Hibbett D.S."/>
            <person name="Martin F."/>
        </authorList>
    </citation>
    <scope>NUCLEOTIDE SEQUENCE [LARGE SCALE GENOMIC DNA]</scope>
    <source>
        <strain evidence="2 3">SS14</strain>
    </source>
</reference>
<evidence type="ECO:0000313" key="3">
    <source>
        <dbReference type="Proteomes" id="UP000054279"/>
    </source>
</evidence>
<feature type="compositionally biased region" description="Basic and acidic residues" evidence="1">
    <location>
        <begin position="1"/>
        <end position="11"/>
    </location>
</feature>
<feature type="region of interest" description="Disordered" evidence="1">
    <location>
        <begin position="42"/>
        <end position="63"/>
    </location>
</feature>
<dbReference type="EMBL" id="KN837121">
    <property type="protein sequence ID" value="KIJ43638.1"/>
    <property type="molecule type" value="Genomic_DNA"/>
</dbReference>
<name>A0A0C9UKM0_SPHS4</name>
<evidence type="ECO:0000313" key="2">
    <source>
        <dbReference type="EMBL" id="KIJ43638.1"/>
    </source>
</evidence>
<proteinExistence type="predicted"/>
<dbReference type="HOGENOM" id="CLU_1120716_0_0_1"/>
<organism evidence="2 3">
    <name type="scientific">Sphaerobolus stellatus (strain SS14)</name>
    <dbReference type="NCBI Taxonomy" id="990650"/>
    <lineage>
        <taxon>Eukaryota</taxon>
        <taxon>Fungi</taxon>
        <taxon>Dikarya</taxon>
        <taxon>Basidiomycota</taxon>
        <taxon>Agaricomycotina</taxon>
        <taxon>Agaricomycetes</taxon>
        <taxon>Phallomycetidae</taxon>
        <taxon>Geastrales</taxon>
        <taxon>Sphaerobolaceae</taxon>
        <taxon>Sphaerobolus</taxon>
    </lineage>
</organism>
<dbReference type="AlphaFoldDB" id="A0A0C9UKM0"/>
<protein>
    <submittedName>
        <fullName evidence="2">Uncharacterized protein</fullName>
    </submittedName>
</protein>